<evidence type="ECO:0000313" key="2">
    <source>
        <dbReference type="Proteomes" id="UP001063368"/>
    </source>
</evidence>
<protein>
    <recommendedName>
        <fullName evidence="3">DUF4435 domain-containing protein</fullName>
    </recommendedName>
</protein>
<evidence type="ECO:0008006" key="3">
    <source>
        <dbReference type="Google" id="ProtNLM"/>
    </source>
</evidence>
<keyword evidence="2" id="KW-1185">Reference proteome</keyword>
<accession>A0ABY6FT18</accession>
<sequence length="274" mass="30201">MTDLPRIRVDELFLEARLTSKRHIVVEGASDDRFFRAWATEIDGGEHVVVTSVERIEVPPEALDALGLNDGNRARVVVIACHADQMSVNLRCVADRDCGHNVDDHEYTTLMWTDYPALESYAVDASVLDRANLLSFSEKLPPASELLPGLAFALRELFAVRSQNEHLSKPKYDAGFKHKNRSLTSFDVAAAVDVTIRSAAAMYPRPEATDDPRTYAYGHDIAELLLASHGNALKNKAGLAGREAVENALRSALQAVGSYKDEPLFRSLARWVAA</sequence>
<dbReference type="EMBL" id="CP106856">
    <property type="protein sequence ID" value="UYB36361.1"/>
    <property type="molecule type" value="Genomic_DNA"/>
</dbReference>
<dbReference type="Proteomes" id="UP001063368">
    <property type="component" value="Chromosome"/>
</dbReference>
<organism evidence="1 2">
    <name type="scientific">Arthrobacter koreensis</name>
    <dbReference type="NCBI Taxonomy" id="199136"/>
    <lineage>
        <taxon>Bacteria</taxon>
        <taxon>Bacillati</taxon>
        <taxon>Actinomycetota</taxon>
        <taxon>Actinomycetes</taxon>
        <taxon>Micrococcales</taxon>
        <taxon>Micrococcaceae</taxon>
        <taxon>Arthrobacter</taxon>
    </lineage>
</organism>
<gene>
    <name evidence="1" type="ORF">N9A08_01335</name>
</gene>
<name>A0ABY6FT18_9MICC</name>
<reference evidence="1" key="1">
    <citation type="submission" date="2022-09" db="EMBL/GenBank/DDBJ databases">
        <authorList>
            <person name="Li D."/>
            <person name="Cheng J."/>
            <person name="Li Y."/>
        </authorList>
    </citation>
    <scope>NUCLEOTIDE SEQUENCE</scope>
    <source>
        <strain evidence="1">DL</strain>
    </source>
</reference>
<evidence type="ECO:0000313" key="1">
    <source>
        <dbReference type="EMBL" id="UYB36361.1"/>
    </source>
</evidence>
<dbReference type="RefSeq" id="WP_263128050.1">
    <property type="nucleotide sequence ID" value="NZ_CP106856.1"/>
</dbReference>
<proteinExistence type="predicted"/>